<feature type="domain" description="Phosphoribosyltransferase" evidence="1">
    <location>
        <begin position="11"/>
        <end position="188"/>
    </location>
</feature>
<sequence>MIPFADRRSAGRELAAELERWRGTDAVVLGIPRGGVVVAAAVAEALGLELDAVVVRKLGASGHKEYAVGAIADGVRIVTPGAMRWAGMSSRDLERVEAAERDELARRTDAFGSASVELSGRTAIVVDDGVATGASAIAACRALRARDPKQIVLAVPVAPEHWEPPADTVDEFVCPYREADFWAVGQYYDDFRQTTDAEVLALLRAAPTGSGADEEAGP</sequence>
<reference evidence="2 3" key="1">
    <citation type="journal article" date="2021" name="MBio">
        <title>Poor Competitiveness of Bradyrhizobium in Pigeon Pea Root Colonization in Indian Soils.</title>
        <authorList>
            <person name="Chalasani D."/>
            <person name="Basu A."/>
            <person name="Pullabhotla S.V.S.R.N."/>
            <person name="Jorrin B."/>
            <person name="Neal A.L."/>
            <person name="Poole P.S."/>
            <person name="Podile A.R."/>
            <person name="Tkacz A."/>
        </authorList>
    </citation>
    <scope>NUCLEOTIDE SEQUENCE [LARGE SCALE GENOMIC DNA]</scope>
    <source>
        <strain evidence="2 3">HU12</strain>
    </source>
</reference>
<comment type="caution">
    <text evidence="2">The sequence shown here is derived from an EMBL/GenBank/DDBJ whole genome shotgun (WGS) entry which is preliminary data.</text>
</comment>
<gene>
    <name evidence="2" type="ORF">JNB61_02760</name>
</gene>
<dbReference type="InterPro" id="IPR000836">
    <property type="entry name" value="PRTase_dom"/>
</dbReference>
<dbReference type="Gene3D" id="3.30.1310.20">
    <property type="entry name" value="PRTase-like"/>
    <property type="match status" value="1"/>
</dbReference>
<organism evidence="2 3">
    <name type="scientific">Microbacterium ureisolvens</name>
    <dbReference type="NCBI Taxonomy" id="2781186"/>
    <lineage>
        <taxon>Bacteria</taxon>
        <taxon>Bacillati</taxon>
        <taxon>Actinomycetota</taxon>
        <taxon>Actinomycetes</taxon>
        <taxon>Micrococcales</taxon>
        <taxon>Microbacteriaceae</taxon>
        <taxon>Microbacterium</taxon>
    </lineage>
</organism>
<proteinExistence type="predicted"/>
<evidence type="ECO:0000313" key="3">
    <source>
        <dbReference type="Proteomes" id="UP000777440"/>
    </source>
</evidence>
<dbReference type="Gene3D" id="3.40.50.2020">
    <property type="match status" value="1"/>
</dbReference>
<dbReference type="SUPFAM" id="SSF53271">
    <property type="entry name" value="PRTase-like"/>
    <property type="match status" value="1"/>
</dbReference>
<dbReference type="RefSeq" id="WP_220338670.1">
    <property type="nucleotide sequence ID" value="NZ_JAEUAX010000001.1"/>
</dbReference>
<protein>
    <recommendedName>
        <fullName evidence="1">Phosphoribosyltransferase domain-containing protein</fullName>
    </recommendedName>
</protein>
<evidence type="ECO:0000259" key="1">
    <source>
        <dbReference type="Pfam" id="PF00156"/>
    </source>
</evidence>
<dbReference type="EMBL" id="JAEUAX010000001">
    <property type="protein sequence ID" value="MBW9108682.1"/>
    <property type="molecule type" value="Genomic_DNA"/>
</dbReference>
<keyword evidence="3" id="KW-1185">Reference proteome</keyword>
<name>A0ABS7HTK1_9MICO</name>
<dbReference type="InterPro" id="IPR029057">
    <property type="entry name" value="PRTase-like"/>
</dbReference>
<evidence type="ECO:0000313" key="2">
    <source>
        <dbReference type="EMBL" id="MBW9108682.1"/>
    </source>
</evidence>
<accession>A0ABS7HTK1</accession>
<dbReference type="CDD" id="cd06223">
    <property type="entry name" value="PRTases_typeI"/>
    <property type="match status" value="1"/>
</dbReference>
<dbReference type="Pfam" id="PF00156">
    <property type="entry name" value="Pribosyltran"/>
    <property type="match status" value="1"/>
</dbReference>
<dbReference type="Proteomes" id="UP000777440">
    <property type="component" value="Unassembled WGS sequence"/>
</dbReference>